<dbReference type="EMBL" id="PKKO01000001">
    <property type="protein sequence ID" value="PKY73247.1"/>
    <property type="molecule type" value="Genomic_DNA"/>
</dbReference>
<evidence type="ECO:0000259" key="7">
    <source>
        <dbReference type="PROSITE" id="PS51194"/>
    </source>
</evidence>
<reference evidence="8 9" key="1">
    <citation type="submission" date="2017-12" db="EMBL/GenBank/DDBJ databases">
        <title>Phylogenetic diversity of female urinary microbiome.</title>
        <authorList>
            <person name="Thomas-White K."/>
            <person name="Wolfe A.J."/>
        </authorList>
    </citation>
    <scope>NUCLEOTIDE SEQUENCE [LARGE SCALE GENOMIC DNA]</scope>
    <source>
        <strain evidence="8 9">UMB0402</strain>
    </source>
</reference>
<dbReference type="CDD" id="cd18791">
    <property type="entry name" value="SF2_C_RHA"/>
    <property type="match status" value="1"/>
</dbReference>
<evidence type="ECO:0000256" key="4">
    <source>
        <dbReference type="ARBA" id="ARBA00022840"/>
    </source>
</evidence>
<dbReference type="SMART" id="SM00382">
    <property type="entry name" value="AAA"/>
    <property type="match status" value="1"/>
</dbReference>
<dbReference type="GO" id="GO:0016787">
    <property type="term" value="F:hydrolase activity"/>
    <property type="evidence" value="ECO:0007669"/>
    <property type="project" value="UniProtKB-KW"/>
</dbReference>
<dbReference type="InterPro" id="IPR001650">
    <property type="entry name" value="Helicase_C-like"/>
</dbReference>
<dbReference type="InterPro" id="IPR010222">
    <property type="entry name" value="RNA_helicase_HrpA"/>
</dbReference>
<dbReference type="Proteomes" id="UP000235122">
    <property type="component" value="Unassembled WGS sequence"/>
</dbReference>
<dbReference type="Gene3D" id="1.20.120.1080">
    <property type="match status" value="1"/>
</dbReference>
<dbReference type="InterPro" id="IPR027417">
    <property type="entry name" value="P-loop_NTPase"/>
</dbReference>
<name>A0A2I1IQ46_9ACTO</name>
<dbReference type="InterPro" id="IPR014001">
    <property type="entry name" value="Helicase_ATP-bd"/>
</dbReference>
<evidence type="ECO:0000256" key="5">
    <source>
        <dbReference type="SAM" id="MobiDB-lite"/>
    </source>
</evidence>
<dbReference type="InterPro" id="IPR003593">
    <property type="entry name" value="AAA+_ATPase"/>
</dbReference>
<keyword evidence="2" id="KW-0378">Hydrolase</keyword>
<dbReference type="Pfam" id="PF00271">
    <property type="entry name" value="Helicase_C"/>
    <property type="match status" value="1"/>
</dbReference>
<comment type="caution">
    <text evidence="8">The sequence shown here is derived from an EMBL/GenBank/DDBJ whole genome shotgun (WGS) entry which is preliminary data.</text>
</comment>
<feature type="compositionally biased region" description="Basic residues" evidence="5">
    <location>
        <begin position="1"/>
        <end position="20"/>
    </location>
</feature>
<dbReference type="Pfam" id="PF11898">
    <property type="entry name" value="DUF3418"/>
    <property type="match status" value="2"/>
</dbReference>
<keyword evidence="4" id="KW-0067">ATP-binding</keyword>
<evidence type="ECO:0000259" key="6">
    <source>
        <dbReference type="PROSITE" id="PS51192"/>
    </source>
</evidence>
<dbReference type="InterPro" id="IPR011545">
    <property type="entry name" value="DEAD/DEAH_box_helicase_dom"/>
</dbReference>
<dbReference type="PROSITE" id="PS51194">
    <property type="entry name" value="HELICASE_CTER"/>
    <property type="match status" value="1"/>
</dbReference>
<dbReference type="SMART" id="SM00847">
    <property type="entry name" value="HA2"/>
    <property type="match status" value="1"/>
</dbReference>
<organism evidence="8 9">
    <name type="scientific">Winkia neuii</name>
    <dbReference type="NCBI Taxonomy" id="33007"/>
    <lineage>
        <taxon>Bacteria</taxon>
        <taxon>Bacillati</taxon>
        <taxon>Actinomycetota</taxon>
        <taxon>Actinomycetes</taxon>
        <taxon>Actinomycetales</taxon>
        <taxon>Actinomycetaceae</taxon>
        <taxon>Winkia</taxon>
    </lineage>
</organism>
<keyword evidence="9" id="KW-1185">Reference proteome</keyword>
<dbReference type="GO" id="GO:0003724">
    <property type="term" value="F:RNA helicase activity"/>
    <property type="evidence" value="ECO:0007669"/>
    <property type="project" value="InterPro"/>
</dbReference>
<dbReference type="GO" id="GO:0005524">
    <property type="term" value="F:ATP binding"/>
    <property type="evidence" value="ECO:0007669"/>
    <property type="project" value="UniProtKB-KW"/>
</dbReference>
<dbReference type="InterPro" id="IPR007502">
    <property type="entry name" value="Helicase-assoc_dom"/>
</dbReference>
<dbReference type="PROSITE" id="PS51192">
    <property type="entry name" value="HELICASE_ATP_BIND_1"/>
    <property type="match status" value="1"/>
</dbReference>
<dbReference type="SMART" id="SM00487">
    <property type="entry name" value="DEXDc"/>
    <property type="match status" value="1"/>
</dbReference>
<feature type="compositionally biased region" description="Basic residues" evidence="5">
    <location>
        <begin position="1130"/>
        <end position="1142"/>
    </location>
</feature>
<dbReference type="GO" id="GO:0003723">
    <property type="term" value="F:RNA binding"/>
    <property type="evidence" value="ECO:0007669"/>
    <property type="project" value="TreeGrafter"/>
</dbReference>
<protein>
    <submittedName>
        <fullName evidence="8">ATP-dependent RNA helicase HrpA</fullName>
    </submittedName>
</protein>
<sequence>MTDKKARRPRSKKRRPRRGFKPFSEKVLAARRASVPKISYPAQLPVSARRGDIAEAIANNQVVILSGQTGSGKTTQLPKICLELGRGIAGMIGHTQPRRLAARTVAERISEELGRPLGETVGFQVRFTDKVSDKTLVKLMTDGILLAEIQSDPLLRRYDTIIVDEAHERSLNIDFILGYLARLLPSRPDLKVIITSATIDSERFARAFGTAEKPAPMLDVSGRTFPVEVRYRPLEIENLVEDGGDIHVEAEPIDQVTGIIEAVDELLEEPADSGPCDILVFLPGERDIRETQEALEDHLRHRPAGRAVQVLPLFSRLAASEQRKIFAPHSRQRIVLATNVAETSLTVPGIRYVVDPGLARISRYSNRTKVQRLPIEPISQASANQRSGRCGRLAPGVAIRLYSQEDFESRPAFTEPEILRTSLAAVILQMASLHLGKVEDFPFIDPPEAKAVRDGKQLLFEVGAFTKAGALTSIGRKLARLPIDPRLGRMLLEADERGCASEVLVIIAALSMQDIRERPADAQEASDAKHRRLADRQSDFITYLNLWRYVRTLSRELTNSAFRRSARKEYLHFLRIREWQDVVLQLRQMARDIHLRVHKLAMPPADELRQVTAGAAPGSSEFNDAVAAACVELTAGPTTTDADSIHQSILTGLLSNLGAWVAPHKVYEGARGTRFVLWPGSGLRGTHPDWVMAAELVETSRLFARTAAAIRPEWVEPAASHLSQRSFGDPTWSKSAGSAVVREKVTLYGMTLIADRKVRLATAARQTADKVKAQEMLDLARQMFIRKALVEGEWNSRHRFVRQNAQVLDRAYEVERRRREVGLVASDDALVAFFEDRLPPEVTDQVSFDNWWKGARRRQSDYLTYTMADVLPRVAANENEEEEGALDKRAFPDHWKLGDIALPLSYVFAPGDPADGVSLTVPLEVLPRLREKDFEWLVPGFLDQLCTGIVRSLPKAVRRELVPAPDVGALVAKWIRSGGKTSREAASTFEQKQAAALDQSMARLASWAGLDVKRNPKEPPQAKPEPKQAPRRQIKAGEGDLREAVRAGLRAVKAVDVSIEDIDHAIASLPEHLRMRFVVTQNGQQLATARELVYLQRTLDTKASAAVRSAVSGAVARAMAEAGIADPRKANKGKKLPGKAKRAKGDNRELSPLQATKFSEEEALTGWPSLEKIPDSVVTASKTMTVRAYPGLVDPHAPVRADLPPTPGTGAGKTAPKQVALRLLAEGPVREREHRLGVIRLLTQQLALPTRRVTTRWRGEEAAALAQSPYQSTEAMVADAQWAAVASLLDQICQLMPPPSQPALPGGLPRTKAAYEAVADWMQNQLEDRLYQIMGHVAKALAANANLNKAIRQANQLSLLDVLTQVKAQQQQLIYPGFIARTPAFALKHLGRYLAGAHRRVVRGTPDQRAAYQLHQVAAEVEDAVLASERLPWDQVRSQRLERAQWMVQELAVQVYAQTLGTAVKVSPKRIRELLD</sequence>
<keyword evidence="1" id="KW-0547">Nucleotide-binding</keyword>
<evidence type="ECO:0000313" key="8">
    <source>
        <dbReference type="EMBL" id="PKY73247.1"/>
    </source>
</evidence>
<dbReference type="STRING" id="33007.HMPREF3198_00890"/>
<accession>A0A2I1IQ46</accession>
<evidence type="ECO:0000256" key="1">
    <source>
        <dbReference type="ARBA" id="ARBA00022741"/>
    </source>
</evidence>
<feature type="region of interest" description="Disordered" evidence="5">
    <location>
        <begin position="1"/>
        <end position="22"/>
    </location>
</feature>
<dbReference type="InterPro" id="IPR024590">
    <property type="entry name" value="HrpA_C"/>
</dbReference>
<dbReference type="SMART" id="SM00490">
    <property type="entry name" value="HELICc"/>
    <property type="match status" value="1"/>
</dbReference>
<evidence type="ECO:0000313" key="9">
    <source>
        <dbReference type="Proteomes" id="UP000235122"/>
    </source>
</evidence>
<dbReference type="PANTHER" id="PTHR18934:SF99">
    <property type="entry name" value="ATP-DEPENDENT RNA HELICASE DHX37-RELATED"/>
    <property type="match status" value="1"/>
</dbReference>
<keyword evidence="3 8" id="KW-0347">Helicase</keyword>
<feature type="domain" description="Helicase ATP-binding" evidence="6">
    <location>
        <begin position="54"/>
        <end position="217"/>
    </location>
</feature>
<dbReference type="Pfam" id="PF07717">
    <property type="entry name" value="OB_NTP_bind"/>
    <property type="match status" value="1"/>
</dbReference>
<evidence type="ECO:0000256" key="3">
    <source>
        <dbReference type="ARBA" id="ARBA00022806"/>
    </source>
</evidence>
<feature type="domain" description="Helicase C-terminal" evidence="7">
    <location>
        <begin position="262"/>
        <end position="434"/>
    </location>
</feature>
<dbReference type="SUPFAM" id="SSF52540">
    <property type="entry name" value="P-loop containing nucleoside triphosphate hydrolases"/>
    <property type="match status" value="1"/>
</dbReference>
<evidence type="ECO:0000256" key="2">
    <source>
        <dbReference type="ARBA" id="ARBA00022801"/>
    </source>
</evidence>
<dbReference type="InterPro" id="IPR011709">
    <property type="entry name" value="DEAD-box_helicase_OB_fold"/>
</dbReference>
<dbReference type="Pfam" id="PF00270">
    <property type="entry name" value="DEAD"/>
    <property type="match status" value="1"/>
</dbReference>
<dbReference type="NCBIfam" id="TIGR01967">
    <property type="entry name" value="DEAH_box_HrpA"/>
    <property type="match status" value="1"/>
</dbReference>
<dbReference type="Gene3D" id="3.40.50.300">
    <property type="entry name" value="P-loop containing nucleotide triphosphate hydrolases"/>
    <property type="match status" value="2"/>
</dbReference>
<dbReference type="GeneID" id="35866204"/>
<feature type="region of interest" description="Disordered" evidence="5">
    <location>
        <begin position="1126"/>
        <end position="1148"/>
    </location>
</feature>
<dbReference type="RefSeq" id="WP_024330720.1">
    <property type="nucleotide sequence ID" value="NZ_KQ955225.1"/>
</dbReference>
<proteinExistence type="predicted"/>
<gene>
    <name evidence="8" type="primary">hrpA</name>
    <name evidence="8" type="ORF">CYJ19_01265</name>
</gene>
<dbReference type="FunFam" id="1.20.120.1080:FF:000005">
    <property type="entry name" value="ATP-dependent helicase HrpA"/>
    <property type="match status" value="1"/>
</dbReference>
<feature type="region of interest" description="Disordered" evidence="5">
    <location>
        <begin position="1010"/>
        <end position="1035"/>
    </location>
</feature>
<dbReference type="PANTHER" id="PTHR18934">
    <property type="entry name" value="ATP-DEPENDENT RNA HELICASE"/>
    <property type="match status" value="1"/>
</dbReference>
<dbReference type="Pfam" id="PF21010">
    <property type="entry name" value="HA2_C"/>
    <property type="match status" value="1"/>
</dbReference>